<accession>A0A1X7HI65</accession>
<reference evidence="2 3" key="1">
    <citation type="submission" date="2017-04" db="EMBL/GenBank/DDBJ databases">
        <authorList>
            <person name="Afonso C.L."/>
            <person name="Miller P.J."/>
            <person name="Scott M.A."/>
            <person name="Spackman E."/>
            <person name="Goraichik I."/>
            <person name="Dimitrov K.M."/>
            <person name="Suarez D.L."/>
            <person name="Swayne D.E."/>
        </authorList>
    </citation>
    <scope>NUCLEOTIDE SEQUENCE [LARGE SCALE GENOMIC DNA]</scope>
    <source>
        <strain evidence="2 3">N3/975</strain>
    </source>
</reference>
<dbReference type="AlphaFoldDB" id="A0A1X7HI65"/>
<feature type="transmembrane region" description="Helical" evidence="1">
    <location>
        <begin position="38"/>
        <end position="59"/>
    </location>
</feature>
<proteinExistence type="predicted"/>
<dbReference type="Pfam" id="PF13346">
    <property type="entry name" value="ABC2_membrane_5"/>
    <property type="match status" value="1"/>
</dbReference>
<keyword evidence="3" id="KW-1185">Reference proteome</keyword>
<keyword evidence="1" id="KW-0472">Membrane</keyword>
<dbReference type="RefSeq" id="WP_208914452.1">
    <property type="nucleotide sequence ID" value="NZ_LT840184.1"/>
</dbReference>
<keyword evidence="1" id="KW-0812">Transmembrane</keyword>
<keyword evidence="1" id="KW-1133">Transmembrane helix</keyword>
<feature type="transmembrane region" description="Helical" evidence="1">
    <location>
        <begin position="88"/>
        <end position="109"/>
    </location>
</feature>
<organism evidence="2 3">
    <name type="scientific">Paenibacillus uliginis N3/975</name>
    <dbReference type="NCBI Taxonomy" id="1313296"/>
    <lineage>
        <taxon>Bacteria</taxon>
        <taxon>Bacillati</taxon>
        <taxon>Bacillota</taxon>
        <taxon>Bacilli</taxon>
        <taxon>Bacillales</taxon>
        <taxon>Paenibacillaceae</taxon>
        <taxon>Paenibacillus</taxon>
    </lineage>
</organism>
<dbReference type="Proteomes" id="UP000192940">
    <property type="component" value="Chromosome I"/>
</dbReference>
<dbReference type="InterPro" id="IPR025699">
    <property type="entry name" value="ABC2_memb-like"/>
</dbReference>
<evidence type="ECO:0000313" key="3">
    <source>
        <dbReference type="Proteomes" id="UP000192940"/>
    </source>
</evidence>
<name>A0A1X7HI65_9BACL</name>
<evidence type="ECO:0000256" key="1">
    <source>
        <dbReference type="SAM" id="Phobius"/>
    </source>
</evidence>
<feature type="transmembrane region" description="Helical" evidence="1">
    <location>
        <begin position="12"/>
        <end position="32"/>
    </location>
</feature>
<feature type="transmembrane region" description="Helical" evidence="1">
    <location>
        <begin position="115"/>
        <end position="136"/>
    </location>
</feature>
<protein>
    <submittedName>
        <fullName evidence="2">ABC-2 type transport system permease protein</fullName>
    </submittedName>
</protein>
<feature type="transmembrane region" description="Helical" evidence="1">
    <location>
        <begin position="148"/>
        <end position="166"/>
    </location>
</feature>
<sequence length="213" mass="24405">MLFHLIKKDFLIVKKYAFLMLLVSIVIPPFVLSSTPELAGSVSFYIAEVFSVFMLLQFVSMKEFQYPKAATLLCATPYPRSTIVTSKYGFCICIYLVCCITYLIDTFFFPGLGKFSLEMISIAFLSISLLIGIYLPIQYKLGYEKTRFFFIIIIMATPFLLPQLVRINDEFDIGITSFFPPVVFYLIVMFSSLIFLALSIYTSVKIYDHKDLA</sequence>
<gene>
    <name evidence="2" type="ORF">SAMN05661091_3621</name>
</gene>
<evidence type="ECO:0000313" key="2">
    <source>
        <dbReference type="EMBL" id="SMF87105.1"/>
    </source>
</evidence>
<dbReference type="EMBL" id="LT840184">
    <property type="protein sequence ID" value="SMF87105.1"/>
    <property type="molecule type" value="Genomic_DNA"/>
</dbReference>
<dbReference type="STRING" id="1313296.SAMN05661091_3621"/>
<feature type="transmembrane region" description="Helical" evidence="1">
    <location>
        <begin position="178"/>
        <end position="201"/>
    </location>
</feature>